<evidence type="ECO:0000313" key="2">
    <source>
        <dbReference type="Proteomes" id="UP000297564"/>
    </source>
</evidence>
<dbReference type="AlphaFoldDB" id="A0A4Z0BRQ2"/>
<evidence type="ECO:0000313" key="1">
    <source>
        <dbReference type="EMBL" id="TFZ01080.1"/>
    </source>
</evidence>
<keyword evidence="2" id="KW-1185">Reference proteome</keyword>
<accession>A0A4Z0BRQ2</accession>
<dbReference type="OrthoDB" id="8908994at2"/>
<reference evidence="1 2" key="1">
    <citation type="submission" date="2019-03" db="EMBL/GenBank/DDBJ databases">
        <title>Ramlibacter rhizophilus CCTCC AB2015357, whole genome shotgun sequence.</title>
        <authorList>
            <person name="Zhang X."/>
            <person name="Feng G."/>
            <person name="Zhu H."/>
        </authorList>
    </citation>
    <scope>NUCLEOTIDE SEQUENCE [LARGE SCALE GENOMIC DNA]</scope>
    <source>
        <strain evidence="1 2">CCTCC AB2015357</strain>
    </source>
</reference>
<comment type="caution">
    <text evidence="1">The sequence shown here is derived from an EMBL/GenBank/DDBJ whole genome shotgun (WGS) entry which is preliminary data.</text>
</comment>
<protein>
    <submittedName>
        <fullName evidence="1">Uncharacterized protein</fullName>
    </submittedName>
</protein>
<gene>
    <name evidence="1" type="ORF">EZ242_06705</name>
</gene>
<dbReference type="EMBL" id="SMLL01000003">
    <property type="protein sequence ID" value="TFZ01080.1"/>
    <property type="molecule type" value="Genomic_DNA"/>
</dbReference>
<dbReference type="RefSeq" id="WP_135284377.1">
    <property type="nucleotide sequence ID" value="NZ_SMLL01000003.1"/>
</dbReference>
<name>A0A4Z0BRQ2_9BURK</name>
<dbReference type="Proteomes" id="UP000297564">
    <property type="component" value="Unassembled WGS sequence"/>
</dbReference>
<proteinExistence type="predicted"/>
<organism evidence="1 2">
    <name type="scientific">Ramlibacter rhizophilus</name>
    <dbReference type="NCBI Taxonomy" id="1781167"/>
    <lineage>
        <taxon>Bacteria</taxon>
        <taxon>Pseudomonadati</taxon>
        <taxon>Pseudomonadota</taxon>
        <taxon>Betaproteobacteria</taxon>
        <taxon>Burkholderiales</taxon>
        <taxon>Comamonadaceae</taxon>
        <taxon>Ramlibacter</taxon>
    </lineage>
</organism>
<sequence>MTPADYRIESNLPLSGRLLPMGGSKQVLVGDRGLAVALAAKNFVPASGHEIRVVHVPTGEIVFRKHEAQAEALTDEV</sequence>